<name>A0A6S6R5Y7_9FIRM</name>
<dbReference type="GO" id="GO:0043565">
    <property type="term" value="F:sequence-specific DNA binding"/>
    <property type="evidence" value="ECO:0007669"/>
    <property type="project" value="InterPro"/>
</dbReference>
<evidence type="ECO:0000313" key="5">
    <source>
        <dbReference type="Proteomes" id="UP000515561"/>
    </source>
</evidence>
<dbReference type="KEGG" id="acel:acsn021_24310"/>
<dbReference type="SMART" id="SM00342">
    <property type="entry name" value="HTH_ARAC"/>
    <property type="match status" value="1"/>
</dbReference>
<dbReference type="InterPro" id="IPR018060">
    <property type="entry name" value="HTH_AraC"/>
</dbReference>
<dbReference type="RefSeq" id="WP_184088940.1">
    <property type="nucleotide sequence ID" value="NZ_AP023367.1"/>
</dbReference>
<dbReference type="GO" id="GO:0003700">
    <property type="term" value="F:DNA-binding transcription factor activity"/>
    <property type="evidence" value="ECO:0007669"/>
    <property type="project" value="InterPro"/>
</dbReference>
<evidence type="ECO:0000256" key="3">
    <source>
        <dbReference type="ARBA" id="ARBA00023163"/>
    </source>
</evidence>
<dbReference type="Gene3D" id="1.10.10.60">
    <property type="entry name" value="Homeodomain-like"/>
    <property type="match status" value="2"/>
</dbReference>
<dbReference type="Pfam" id="PF02311">
    <property type="entry name" value="AraC_binding"/>
    <property type="match status" value="1"/>
</dbReference>
<dbReference type="InterPro" id="IPR037923">
    <property type="entry name" value="HTH-like"/>
</dbReference>
<dbReference type="PROSITE" id="PS01124">
    <property type="entry name" value="HTH_ARAC_FAMILY_2"/>
    <property type="match status" value="1"/>
</dbReference>
<dbReference type="PANTHER" id="PTHR43280">
    <property type="entry name" value="ARAC-FAMILY TRANSCRIPTIONAL REGULATOR"/>
    <property type="match status" value="1"/>
</dbReference>
<evidence type="ECO:0000256" key="2">
    <source>
        <dbReference type="ARBA" id="ARBA00023125"/>
    </source>
</evidence>
<dbReference type="Proteomes" id="UP000515561">
    <property type="component" value="Chromosome"/>
</dbReference>
<dbReference type="SUPFAM" id="SSF51215">
    <property type="entry name" value="Regulatory protein AraC"/>
    <property type="match status" value="1"/>
</dbReference>
<keyword evidence="1" id="KW-0805">Transcription regulation</keyword>
<dbReference type="Pfam" id="PF12833">
    <property type="entry name" value="HTH_18"/>
    <property type="match status" value="1"/>
</dbReference>
<gene>
    <name evidence="4" type="ORF">acsn021_24310</name>
</gene>
<evidence type="ECO:0000256" key="1">
    <source>
        <dbReference type="ARBA" id="ARBA00023015"/>
    </source>
</evidence>
<dbReference type="InterPro" id="IPR018062">
    <property type="entry name" value="HTH_AraC-typ_CS"/>
</dbReference>
<reference evidence="4 5" key="1">
    <citation type="journal article" date="2016" name="Int. J. Syst. Evol. Microbiol.">
        <title>Descriptions of Anaerotaenia torta gen. nov., sp. nov. and Anaerocolumna cellulosilytica gen. nov., sp. nov. isolated from a methanogenic reactor of cattle waste.</title>
        <authorList>
            <person name="Uek A."/>
            <person name="Ohtaki Y."/>
            <person name="Kaku N."/>
            <person name="Ueki K."/>
        </authorList>
    </citation>
    <scope>NUCLEOTIDE SEQUENCE [LARGE SCALE GENOMIC DNA]</scope>
    <source>
        <strain evidence="4 5">SN021</strain>
    </source>
</reference>
<sequence>MIDYAQKRMINGELSAAERVSGMNDNMVSSHYHEFYELYYLESGQRYHLINDNMYSIEGGQFLLFEPYVLHHSCGDKDVPFSRLIVYFREDEILSNELNQALNGSSGAYRLQKTEAKQVYQLMNLINIEKQNPQQYSNEYCRSLLNMMLIILFRNKRQKLKQAQKNQITGIISYINANYMHDLSVNEIAAHFYISPFYLCREFKKYTNSTIVQYINKTRIINAQRLLYCSDDNITNIGMNTGFSSVSHFGRVFKEVTGVTPTSWRKKEKFSLFEKVDIT</sequence>
<accession>A0A6S6R5Y7</accession>
<organism evidence="4 5">
    <name type="scientific">Anaerocolumna cellulosilytica</name>
    <dbReference type="NCBI Taxonomy" id="433286"/>
    <lineage>
        <taxon>Bacteria</taxon>
        <taxon>Bacillati</taxon>
        <taxon>Bacillota</taxon>
        <taxon>Clostridia</taxon>
        <taxon>Lachnospirales</taxon>
        <taxon>Lachnospiraceae</taxon>
        <taxon>Anaerocolumna</taxon>
    </lineage>
</organism>
<dbReference type="PANTHER" id="PTHR43280:SF28">
    <property type="entry name" value="HTH-TYPE TRANSCRIPTIONAL ACTIVATOR RHAS"/>
    <property type="match status" value="1"/>
</dbReference>
<dbReference type="PRINTS" id="PR00032">
    <property type="entry name" value="HTHARAC"/>
</dbReference>
<evidence type="ECO:0000313" key="4">
    <source>
        <dbReference type="EMBL" id="BCJ94862.1"/>
    </source>
</evidence>
<dbReference type="Gene3D" id="2.60.120.10">
    <property type="entry name" value="Jelly Rolls"/>
    <property type="match status" value="1"/>
</dbReference>
<keyword evidence="2" id="KW-0238">DNA-binding</keyword>
<dbReference type="InterPro" id="IPR003313">
    <property type="entry name" value="AraC-bd"/>
</dbReference>
<dbReference type="AlphaFoldDB" id="A0A6S6R5Y7"/>
<dbReference type="EMBL" id="AP023367">
    <property type="protein sequence ID" value="BCJ94862.1"/>
    <property type="molecule type" value="Genomic_DNA"/>
</dbReference>
<proteinExistence type="predicted"/>
<dbReference type="InterPro" id="IPR014710">
    <property type="entry name" value="RmlC-like_jellyroll"/>
</dbReference>
<protein>
    <submittedName>
        <fullName evidence="4">AraC family transcriptional regulator</fullName>
    </submittedName>
</protein>
<dbReference type="InterPro" id="IPR009057">
    <property type="entry name" value="Homeodomain-like_sf"/>
</dbReference>
<keyword evidence="3" id="KW-0804">Transcription</keyword>
<dbReference type="PROSITE" id="PS00041">
    <property type="entry name" value="HTH_ARAC_FAMILY_1"/>
    <property type="match status" value="1"/>
</dbReference>
<dbReference type="InterPro" id="IPR020449">
    <property type="entry name" value="Tscrpt_reg_AraC-type_HTH"/>
</dbReference>
<keyword evidence="5" id="KW-1185">Reference proteome</keyword>
<dbReference type="SUPFAM" id="SSF46689">
    <property type="entry name" value="Homeodomain-like"/>
    <property type="match status" value="2"/>
</dbReference>